<evidence type="ECO:0000256" key="1">
    <source>
        <dbReference type="ARBA" id="ARBA00010652"/>
    </source>
</evidence>
<name>A0A1X2A796_9MYCO</name>
<evidence type="ECO:0008006" key="6">
    <source>
        <dbReference type="Google" id="ProtNLM"/>
    </source>
</evidence>
<dbReference type="InterPro" id="IPR000030">
    <property type="entry name" value="PPE_dom"/>
</dbReference>
<protein>
    <recommendedName>
        <fullName evidence="6">PPE family protein</fullName>
    </recommendedName>
</protein>
<organism evidence="4 5">
    <name type="scientific">Mycobacterium paraense</name>
    <dbReference type="NCBI Taxonomy" id="767916"/>
    <lineage>
        <taxon>Bacteria</taxon>
        <taxon>Bacillati</taxon>
        <taxon>Actinomycetota</taxon>
        <taxon>Actinomycetes</taxon>
        <taxon>Mycobacteriales</taxon>
        <taxon>Mycobacteriaceae</taxon>
        <taxon>Mycobacterium</taxon>
        <taxon>Mycobacterium simiae complex</taxon>
    </lineage>
</organism>
<accession>A0A1X2A796</accession>
<sequence>MDYAFFPPEINSARIYSGPGSGSLMAAAGSWDSLSAELGTTAETYESVLSALTTLHWHGPASAAMTAAATPYVEWLTTTAQQTKQTAMQARAAAAAFDQAFAMTVPPPVIAVNRAQLQALIATNFFGQNTAAIAATEAQYAEMWAQDATAMNGYAVSSAAASRLTSFASPQQNTNADGVNQQTAAANQAASDPLSQLYDALLGLSTQFSNGLQNLLNLSPIPISPGSWNNLSVLDSIQLVNTAISGTGTMAGIPASLSGNTANLFGIQANMAYLAGLAGPSPALGPIGLGQLQGAASATGVGGLPNAITVSMGRANTIGPMAVPASWSAPSATRVAALQPAGLTTIPGTDELAGSGYPGVPGMPAGTMARASGVLPRYGTRLTVMTRPPAGG</sequence>
<feature type="domain" description="PPE" evidence="2">
    <location>
        <begin position="2"/>
        <end position="165"/>
    </location>
</feature>
<dbReference type="AlphaFoldDB" id="A0A1X2A796"/>
<evidence type="ECO:0000259" key="2">
    <source>
        <dbReference type="Pfam" id="PF00823"/>
    </source>
</evidence>
<dbReference type="EMBL" id="LQPN01000059">
    <property type="protein sequence ID" value="ORW43157.1"/>
    <property type="molecule type" value="Genomic_DNA"/>
</dbReference>
<dbReference type="Proteomes" id="UP000193285">
    <property type="component" value="Unassembled WGS sequence"/>
</dbReference>
<dbReference type="InterPro" id="IPR038332">
    <property type="entry name" value="PPE_sf"/>
</dbReference>
<comment type="similarity">
    <text evidence="1">Belongs to the mycobacterial PPE family.</text>
</comment>
<dbReference type="PANTHER" id="PTHR46766:SF1">
    <property type="entry name" value="GLUTAMINE-RICH PROTEIN 2"/>
    <property type="match status" value="1"/>
</dbReference>
<dbReference type="Pfam" id="PF00823">
    <property type="entry name" value="PPE"/>
    <property type="match status" value="1"/>
</dbReference>
<dbReference type="PANTHER" id="PTHR46766">
    <property type="entry name" value="GLUTAMINE-RICH PROTEIN 2"/>
    <property type="match status" value="1"/>
</dbReference>
<feature type="domain" description="PPE family C-terminal" evidence="3">
    <location>
        <begin position="311"/>
        <end position="388"/>
    </location>
</feature>
<dbReference type="STRING" id="767916.AWB91_16690"/>
<dbReference type="SUPFAM" id="SSF140459">
    <property type="entry name" value="PE/PPE dimer-like"/>
    <property type="match status" value="1"/>
</dbReference>
<comment type="caution">
    <text evidence="4">The sequence shown here is derived from an EMBL/GenBank/DDBJ whole genome shotgun (WGS) entry which is preliminary data.</text>
</comment>
<dbReference type="FunFam" id="1.20.1260.20:FF:000001">
    <property type="entry name" value="PPE family protein PPE41"/>
    <property type="match status" value="1"/>
</dbReference>
<dbReference type="GO" id="GO:0052572">
    <property type="term" value="P:response to host immune response"/>
    <property type="evidence" value="ECO:0007669"/>
    <property type="project" value="TreeGrafter"/>
</dbReference>
<reference evidence="4 5" key="1">
    <citation type="journal article" date="2015" name="Emerg. Microbes Infect.">
        <title>Characterization of 17 strains belonging to the Mycobacterium simiae complex and description of Mycobacterium paraense sp. nov.</title>
        <authorList>
            <person name="Fusco da Costa A.R."/>
            <person name="Fedrizzi T."/>
            <person name="Lopes M.L."/>
            <person name="Pecorari M."/>
            <person name="Oliveira da Costa W.L."/>
            <person name="Giacobazzi E."/>
            <person name="da Costa Bahia J.R."/>
            <person name="De Sanctis V."/>
            <person name="Batista Lima K.V."/>
            <person name="Bertorelli R."/>
            <person name="Grottola A."/>
            <person name="Fabio A."/>
            <person name="Mariottini A."/>
            <person name="Ferretti P."/>
            <person name="Di Leva F."/>
            <person name="Fregni Serpini G."/>
            <person name="Tagliazucchi S."/>
            <person name="Rumpianesi F."/>
            <person name="Jousson O."/>
            <person name="Segata N."/>
            <person name="Tortoli E."/>
        </authorList>
    </citation>
    <scope>NUCLEOTIDE SEQUENCE [LARGE SCALE GENOMIC DNA]</scope>
    <source>
        <strain evidence="4 5">IEC33</strain>
    </source>
</reference>
<dbReference type="OrthoDB" id="4701106at2"/>
<evidence type="ECO:0000313" key="4">
    <source>
        <dbReference type="EMBL" id="ORW43157.1"/>
    </source>
</evidence>
<proteinExistence type="inferred from homology"/>
<gene>
    <name evidence="4" type="ORF">AWB90_18645</name>
</gene>
<evidence type="ECO:0000259" key="3">
    <source>
        <dbReference type="Pfam" id="PF12484"/>
    </source>
</evidence>
<dbReference type="InterPro" id="IPR022171">
    <property type="entry name" value="PPE_C"/>
</dbReference>
<dbReference type="Pfam" id="PF12484">
    <property type="entry name" value="PPE-SVP"/>
    <property type="match status" value="1"/>
</dbReference>
<evidence type="ECO:0000313" key="5">
    <source>
        <dbReference type="Proteomes" id="UP000193285"/>
    </source>
</evidence>
<dbReference type="Gene3D" id="1.20.1260.20">
    <property type="entry name" value="PPE superfamily"/>
    <property type="match status" value="1"/>
</dbReference>
<dbReference type="RefSeq" id="WP_085245569.1">
    <property type="nucleotide sequence ID" value="NZ_LQPN01000059.1"/>
</dbReference>